<name>A0A8J7DBC4_9CYAN</name>
<dbReference type="Proteomes" id="UP000636505">
    <property type="component" value="Unassembled WGS sequence"/>
</dbReference>
<organism evidence="13 14">
    <name type="scientific">Vasconcelosia minhoensis LEGE 07310</name>
    <dbReference type="NCBI Taxonomy" id="915328"/>
    <lineage>
        <taxon>Bacteria</taxon>
        <taxon>Bacillati</taxon>
        <taxon>Cyanobacteriota</taxon>
        <taxon>Cyanophyceae</taxon>
        <taxon>Nodosilineales</taxon>
        <taxon>Cymatolegaceae</taxon>
        <taxon>Vasconcelosia</taxon>
        <taxon>Vasconcelosia minhoensis</taxon>
    </lineage>
</organism>
<dbReference type="GO" id="GO:0009102">
    <property type="term" value="P:biotin biosynthetic process"/>
    <property type="evidence" value="ECO:0007669"/>
    <property type="project" value="UniProtKB-UniRule"/>
</dbReference>
<dbReference type="AlphaFoldDB" id="A0A8J7DBC4"/>
<evidence type="ECO:0000259" key="12">
    <source>
        <dbReference type="Pfam" id="PF00155"/>
    </source>
</evidence>
<evidence type="ECO:0000256" key="6">
    <source>
        <dbReference type="ARBA" id="ARBA00022679"/>
    </source>
</evidence>
<dbReference type="Pfam" id="PF00155">
    <property type="entry name" value="Aminotran_1_2"/>
    <property type="match status" value="1"/>
</dbReference>
<dbReference type="PROSITE" id="PS00599">
    <property type="entry name" value="AA_TRANSFER_CLASS_2"/>
    <property type="match status" value="1"/>
</dbReference>
<comment type="subunit">
    <text evidence="5 11">Homodimer.</text>
</comment>
<proteinExistence type="inferred from homology"/>
<dbReference type="EC" id="2.3.1.47" evidence="11"/>
<reference evidence="13" key="1">
    <citation type="submission" date="2020-10" db="EMBL/GenBank/DDBJ databases">
        <authorList>
            <person name="Castelo-Branco R."/>
            <person name="Eusebio N."/>
            <person name="Adriana R."/>
            <person name="Vieira A."/>
            <person name="Brugerolle De Fraissinette N."/>
            <person name="Rezende De Castro R."/>
            <person name="Schneider M.P."/>
            <person name="Vasconcelos V."/>
            <person name="Leao P.N."/>
        </authorList>
    </citation>
    <scope>NUCLEOTIDE SEQUENCE</scope>
    <source>
        <strain evidence="13">LEGE 07310</strain>
    </source>
</reference>
<evidence type="ECO:0000256" key="4">
    <source>
        <dbReference type="ARBA" id="ARBA00010008"/>
    </source>
</evidence>
<dbReference type="InterPro" id="IPR050087">
    <property type="entry name" value="AON_synthase_class-II"/>
</dbReference>
<dbReference type="SUPFAM" id="SSF53383">
    <property type="entry name" value="PLP-dependent transferases"/>
    <property type="match status" value="1"/>
</dbReference>
<dbReference type="GO" id="GO:0008710">
    <property type="term" value="F:8-amino-7-oxononanoate synthase activity"/>
    <property type="evidence" value="ECO:0007669"/>
    <property type="project" value="UniProtKB-UniRule"/>
</dbReference>
<keyword evidence="13" id="KW-0012">Acyltransferase</keyword>
<dbReference type="InterPro" id="IPR015424">
    <property type="entry name" value="PyrdxlP-dep_Trfase"/>
</dbReference>
<dbReference type="InterPro" id="IPR001917">
    <property type="entry name" value="Aminotrans_II_pyridoxalP_BS"/>
</dbReference>
<evidence type="ECO:0000256" key="7">
    <source>
        <dbReference type="ARBA" id="ARBA00022756"/>
    </source>
</evidence>
<evidence type="ECO:0000256" key="9">
    <source>
        <dbReference type="ARBA" id="ARBA00047715"/>
    </source>
</evidence>
<dbReference type="Gene3D" id="3.90.1150.10">
    <property type="entry name" value="Aspartate Aminotransferase, domain 1"/>
    <property type="match status" value="1"/>
</dbReference>
<evidence type="ECO:0000256" key="5">
    <source>
        <dbReference type="ARBA" id="ARBA00011738"/>
    </source>
</evidence>
<dbReference type="Gene3D" id="3.40.640.10">
    <property type="entry name" value="Type I PLP-dependent aspartate aminotransferase-like (Major domain)"/>
    <property type="match status" value="1"/>
</dbReference>
<sequence length="404" mass="43291">MVPREAASLPYDWLRRSLQTLHQAHWHRQVQAVEGTGPVIQRQGQPLLNFASNDYLGLAGDSRLAEAAIAAIQQFGTGATGSRLLSGHRSLHRELECAIAAFKQTEDALVFSSGYLANIGTLTALVGSRDLILADRYNHSSLKNGAVLSGATVLEYAHGDLADLETQLTDRRQTYRRCLIVTDGVFGMDGDLCPLPGILALANRFGAMVMIDEAHSTGVLGKTGAGCAEHFGCQGQPLIQMGTLSKALASLGGYVAGSADLIDFLRNRAPSWIYTTGLSPADTAAAIAALSVLQQEPQRLTQLHDRAQFLRQQLDQLLSSLPGDTLTRLPSDSAIVCLQVPDAETVVQLGQQLQALGCFVSAVRPPTVPVSRLRMSAIATHQESHMTQLVQALGQALAQTLSRR</sequence>
<dbReference type="PANTHER" id="PTHR13693">
    <property type="entry name" value="CLASS II AMINOTRANSFERASE/8-AMINO-7-OXONONANOATE SYNTHASE"/>
    <property type="match status" value="1"/>
</dbReference>
<dbReference type="InterPro" id="IPR015422">
    <property type="entry name" value="PyrdxlP-dep_Trfase_small"/>
</dbReference>
<dbReference type="NCBIfam" id="TIGR00858">
    <property type="entry name" value="bioF"/>
    <property type="match status" value="1"/>
</dbReference>
<dbReference type="InterPro" id="IPR004839">
    <property type="entry name" value="Aminotransferase_I/II_large"/>
</dbReference>
<evidence type="ECO:0000313" key="14">
    <source>
        <dbReference type="Proteomes" id="UP000636505"/>
    </source>
</evidence>
<comment type="function">
    <text evidence="2 11">Catalyzes the decarboxylative condensation of pimeloyl-[acyl-carrier protein] and L-alanine to produce 8-amino-7-oxononanoate (AON), [acyl-carrier protein], and carbon dioxide.</text>
</comment>
<dbReference type="InterPro" id="IPR015421">
    <property type="entry name" value="PyrdxlP-dep_Trfase_major"/>
</dbReference>
<feature type="domain" description="Aminotransferase class I/classII large" evidence="12">
    <location>
        <begin position="47"/>
        <end position="393"/>
    </location>
</feature>
<dbReference type="RefSeq" id="WP_193904874.1">
    <property type="nucleotide sequence ID" value="NZ_JADEXG010000004.1"/>
</dbReference>
<keyword evidence="8 10" id="KW-0663">Pyridoxal phosphate</keyword>
<comment type="similarity">
    <text evidence="4 11">Belongs to the class-II pyridoxal-phosphate-dependent aminotransferase family. BioF subfamily.</text>
</comment>
<evidence type="ECO:0000256" key="1">
    <source>
        <dbReference type="ARBA" id="ARBA00001933"/>
    </source>
</evidence>
<comment type="caution">
    <text evidence="13">The sequence shown here is derived from an EMBL/GenBank/DDBJ whole genome shotgun (WGS) entry which is preliminary data.</text>
</comment>
<dbReference type="PANTHER" id="PTHR13693:SF100">
    <property type="entry name" value="8-AMINO-7-OXONONANOATE SYNTHASE"/>
    <property type="match status" value="1"/>
</dbReference>
<protein>
    <recommendedName>
        <fullName evidence="11">8-amino-7-ketopelargonate synthase</fullName>
        <ecNumber evidence="11">2.3.1.47</ecNumber>
    </recommendedName>
</protein>
<evidence type="ECO:0000313" key="13">
    <source>
        <dbReference type="EMBL" id="MBE9076208.1"/>
    </source>
</evidence>
<dbReference type="UniPathway" id="UPA00078"/>
<dbReference type="InterPro" id="IPR004723">
    <property type="entry name" value="AONS_Archaea/Proteobacteria"/>
</dbReference>
<dbReference type="EMBL" id="JADEXG010000004">
    <property type="protein sequence ID" value="MBE9076208.1"/>
    <property type="molecule type" value="Genomic_DNA"/>
</dbReference>
<evidence type="ECO:0000256" key="3">
    <source>
        <dbReference type="ARBA" id="ARBA00004746"/>
    </source>
</evidence>
<comment type="pathway">
    <text evidence="3 11">Cofactor biosynthesis; biotin biosynthesis.</text>
</comment>
<accession>A0A8J7DBC4</accession>
<comment type="cofactor">
    <cofactor evidence="1 10 11">
        <name>pyridoxal 5'-phosphate</name>
        <dbReference type="ChEBI" id="CHEBI:597326"/>
    </cofactor>
</comment>
<comment type="catalytic activity">
    <reaction evidence="9 11">
        <text>6-carboxyhexanoyl-[ACP] + L-alanine + H(+) = (8S)-8-amino-7-oxononanoate + holo-[ACP] + CO2</text>
        <dbReference type="Rhea" id="RHEA:42288"/>
        <dbReference type="Rhea" id="RHEA-COMP:9685"/>
        <dbReference type="Rhea" id="RHEA-COMP:9955"/>
        <dbReference type="ChEBI" id="CHEBI:15378"/>
        <dbReference type="ChEBI" id="CHEBI:16526"/>
        <dbReference type="ChEBI" id="CHEBI:57972"/>
        <dbReference type="ChEBI" id="CHEBI:64479"/>
        <dbReference type="ChEBI" id="CHEBI:78846"/>
        <dbReference type="ChEBI" id="CHEBI:149468"/>
        <dbReference type="EC" id="2.3.1.47"/>
    </reaction>
</comment>
<keyword evidence="6 11" id="KW-0808">Transferase</keyword>
<gene>
    <name evidence="13" type="primary">bioF</name>
    <name evidence="13" type="ORF">IQ241_02670</name>
</gene>
<keyword evidence="14" id="KW-1185">Reference proteome</keyword>
<evidence type="ECO:0000256" key="8">
    <source>
        <dbReference type="ARBA" id="ARBA00022898"/>
    </source>
</evidence>
<dbReference type="GO" id="GO:0030170">
    <property type="term" value="F:pyridoxal phosphate binding"/>
    <property type="evidence" value="ECO:0007669"/>
    <property type="project" value="InterPro"/>
</dbReference>
<feature type="modified residue" description="N6-(pyridoxal phosphate)lysine" evidence="10">
    <location>
        <position position="246"/>
    </location>
</feature>
<keyword evidence="7" id="KW-0093">Biotin biosynthesis</keyword>
<evidence type="ECO:0000256" key="11">
    <source>
        <dbReference type="RuleBase" id="RU003693"/>
    </source>
</evidence>
<evidence type="ECO:0000256" key="2">
    <source>
        <dbReference type="ARBA" id="ARBA00002513"/>
    </source>
</evidence>
<evidence type="ECO:0000256" key="10">
    <source>
        <dbReference type="PIRSR" id="PIRSR604723-51"/>
    </source>
</evidence>